<proteinExistence type="predicted"/>
<name>A0A381TLX1_9ZZZZ</name>
<reference evidence="1" key="1">
    <citation type="submission" date="2018-05" db="EMBL/GenBank/DDBJ databases">
        <authorList>
            <person name="Lanie J.A."/>
            <person name="Ng W.-L."/>
            <person name="Kazmierczak K.M."/>
            <person name="Andrzejewski T.M."/>
            <person name="Davidsen T.M."/>
            <person name="Wayne K.J."/>
            <person name="Tettelin H."/>
            <person name="Glass J.I."/>
            <person name="Rusch D."/>
            <person name="Podicherti R."/>
            <person name="Tsui H.-C.T."/>
            <person name="Winkler M.E."/>
        </authorList>
    </citation>
    <scope>NUCLEOTIDE SEQUENCE</scope>
</reference>
<gene>
    <name evidence="1" type="ORF">METZ01_LOCUS69648</name>
</gene>
<protein>
    <submittedName>
        <fullName evidence="1">Uncharacterized protein</fullName>
    </submittedName>
</protein>
<organism evidence="1">
    <name type="scientific">marine metagenome</name>
    <dbReference type="NCBI Taxonomy" id="408172"/>
    <lineage>
        <taxon>unclassified sequences</taxon>
        <taxon>metagenomes</taxon>
        <taxon>ecological metagenomes</taxon>
    </lineage>
</organism>
<evidence type="ECO:0000313" key="1">
    <source>
        <dbReference type="EMBL" id="SVA16794.1"/>
    </source>
</evidence>
<dbReference type="EMBL" id="UINC01004779">
    <property type="protein sequence ID" value="SVA16794.1"/>
    <property type="molecule type" value="Genomic_DNA"/>
</dbReference>
<dbReference type="AlphaFoldDB" id="A0A381TLX1"/>
<feature type="non-terminal residue" evidence="1">
    <location>
        <position position="160"/>
    </location>
</feature>
<sequence>MAISVEILPHRSKCSSTYPLCFYISLCDKNISPHPGIFDGLFYSFFIVSRFRHHVSKLAEPIDSCFIVLDVHHERSTGSRHFQRRVNTRASAYYWWVRLLVNIRPQLRKGKIPVFALVFIVITCPDLEQDFLGFQKSLLGLCRVYAKTSVFIEVESRSSA</sequence>
<accession>A0A381TLX1</accession>